<protein>
    <submittedName>
        <fullName evidence="1">CMT1A duplicated region transcript 1 protein</fullName>
    </submittedName>
</protein>
<reference evidence="1" key="1">
    <citation type="submission" date="2022-08" db="EMBL/GenBank/DDBJ databases">
        <title>Genome sequencing of akame (Lates japonicus).</title>
        <authorList>
            <person name="Hashiguchi Y."/>
            <person name="Takahashi H."/>
        </authorList>
    </citation>
    <scope>NUCLEOTIDE SEQUENCE</scope>
    <source>
        <strain evidence="1">Kochi</strain>
    </source>
</reference>
<sequence length="72" mass="8291">MYLALLRERKQEILAIAGLLCTLWEIMGTVQRDRDAPRAMFHISTLRSIHTVWTGSSLYCRPPRHSVSLPIL</sequence>
<accession>A0AAD3R9R7</accession>
<evidence type="ECO:0000313" key="2">
    <source>
        <dbReference type="Proteomes" id="UP001279410"/>
    </source>
</evidence>
<name>A0AAD3R9R7_LATJO</name>
<gene>
    <name evidence="1" type="ORF">AKAME5_001205900</name>
</gene>
<keyword evidence="2" id="KW-1185">Reference proteome</keyword>
<dbReference type="Proteomes" id="UP001279410">
    <property type="component" value="Unassembled WGS sequence"/>
</dbReference>
<evidence type="ECO:0000313" key="1">
    <source>
        <dbReference type="EMBL" id="GLD60120.1"/>
    </source>
</evidence>
<proteinExistence type="predicted"/>
<dbReference type="EMBL" id="BRZM01000039">
    <property type="protein sequence ID" value="GLD60120.1"/>
    <property type="molecule type" value="Genomic_DNA"/>
</dbReference>
<dbReference type="AlphaFoldDB" id="A0AAD3R9R7"/>
<comment type="caution">
    <text evidence="1">The sequence shown here is derived from an EMBL/GenBank/DDBJ whole genome shotgun (WGS) entry which is preliminary data.</text>
</comment>
<organism evidence="1 2">
    <name type="scientific">Lates japonicus</name>
    <name type="common">Japanese lates</name>
    <dbReference type="NCBI Taxonomy" id="270547"/>
    <lineage>
        <taxon>Eukaryota</taxon>
        <taxon>Metazoa</taxon>
        <taxon>Chordata</taxon>
        <taxon>Craniata</taxon>
        <taxon>Vertebrata</taxon>
        <taxon>Euteleostomi</taxon>
        <taxon>Actinopterygii</taxon>
        <taxon>Neopterygii</taxon>
        <taxon>Teleostei</taxon>
        <taxon>Neoteleostei</taxon>
        <taxon>Acanthomorphata</taxon>
        <taxon>Carangaria</taxon>
        <taxon>Carangaria incertae sedis</taxon>
        <taxon>Centropomidae</taxon>
        <taxon>Lates</taxon>
    </lineage>
</organism>